<dbReference type="EMBL" id="NCKW01002066">
    <property type="protein sequence ID" value="POM78285.1"/>
    <property type="molecule type" value="Genomic_DNA"/>
</dbReference>
<sequence length="89" mass="9908">MDCRVMEPRANNPLKRLSRDVNGRFSTPHPSTATFLTTINQISAKYGLQLADTPRGSARRIRREVIEVSTPVGLLEKLENSAEVEAKSN</sequence>
<name>A0A2P4YKE3_9STRA</name>
<reference evidence="1 2" key="1">
    <citation type="journal article" date="2017" name="Genome Biol. Evol.">
        <title>Phytophthora megakarya and P. palmivora, closely related causal agents of cacao black pod rot, underwent increases in genome sizes and gene numbers by different mechanisms.</title>
        <authorList>
            <person name="Ali S.S."/>
            <person name="Shao J."/>
            <person name="Lary D.J."/>
            <person name="Kronmiller B."/>
            <person name="Shen D."/>
            <person name="Strem M.D."/>
            <person name="Amoako-Attah I."/>
            <person name="Akrofi A.Y."/>
            <person name="Begoude B.A."/>
            <person name="Ten Hoopen G.M."/>
            <person name="Coulibaly K."/>
            <person name="Kebe B.I."/>
            <person name="Melnick R.L."/>
            <person name="Guiltinan M.J."/>
            <person name="Tyler B.M."/>
            <person name="Meinhardt L.W."/>
            <person name="Bailey B.A."/>
        </authorList>
    </citation>
    <scope>NUCLEOTIDE SEQUENCE [LARGE SCALE GENOMIC DNA]</scope>
    <source>
        <strain evidence="2">sbr112.9</strain>
    </source>
</reference>
<evidence type="ECO:0000313" key="2">
    <source>
        <dbReference type="Proteomes" id="UP000237271"/>
    </source>
</evidence>
<accession>A0A2P4YKE3</accession>
<protein>
    <submittedName>
        <fullName evidence="1">Uncharacterized protein</fullName>
    </submittedName>
</protein>
<dbReference type="OrthoDB" id="144407at2759"/>
<evidence type="ECO:0000313" key="1">
    <source>
        <dbReference type="EMBL" id="POM78285.1"/>
    </source>
</evidence>
<gene>
    <name evidence="1" type="ORF">PHPALM_4201</name>
</gene>
<dbReference type="AlphaFoldDB" id="A0A2P4YKE3"/>
<comment type="caution">
    <text evidence="1">The sequence shown here is derived from an EMBL/GenBank/DDBJ whole genome shotgun (WGS) entry which is preliminary data.</text>
</comment>
<keyword evidence="2" id="KW-1185">Reference proteome</keyword>
<organism evidence="1 2">
    <name type="scientific">Phytophthora palmivora</name>
    <dbReference type="NCBI Taxonomy" id="4796"/>
    <lineage>
        <taxon>Eukaryota</taxon>
        <taxon>Sar</taxon>
        <taxon>Stramenopiles</taxon>
        <taxon>Oomycota</taxon>
        <taxon>Peronosporomycetes</taxon>
        <taxon>Peronosporales</taxon>
        <taxon>Peronosporaceae</taxon>
        <taxon>Phytophthora</taxon>
    </lineage>
</organism>
<proteinExistence type="predicted"/>
<dbReference type="Proteomes" id="UP000237271">
    <property type="component" value="Unassembled WGS sequence"/>
</dbReference>